<dbReference type="Proteomes" id="UP000239663">
    <property type="component" value="Unassembled WGS sequence"/>
</dbReference>
<dbReference type="OrthoDB" id="9811865at2"/>
<organism evidence="7 8">
    <name type="scientific">Pradoshia eiseniae</name>
    <dbReference type="NCBI Taxonomy" id="2064768"/>
    <lineage>
        <taxon>Bacteria</taxon>
        <taxon>Bacillati</taxon>
        <taxon>Bacillota</taxon>
        <taxon>Bacilli</taxon>
        <taxon>Bacillales</taxon>
        <taxon>Bacillaceae</taxon>
        <taxon>Pradoshia</taxon>
    </lineage>
</organism>
<dbReference type="PANTHER" id="PTHR37316">
    <property type="entry name" value="TEICHOIC ACID GLYCEROL-PHOSPHATE PRIMASE"/>
    <property type="match status" value="1"/>
</dbReference>
<comment type="similarity">
    <text evidence="2">Belongs to the CDP-glycerol glycerophosphotransferase family.</text>
</comment>
<evidence type="ECO:0000256" key="2">
    <source>
        <dbReference type="ARBA" id="ARBA00010488"/>
    </source>
</evidence>
<dbReference type="SUPFAM" id="SSF53756">
    <property type="entry name" value="UDP-Glycosyltransferase/glycogen phosphorylase"/>
    <property type="match status" value="1"/>
</dbReference>
<evidence type="ECO:0000256" key="6">
    <source>
        <dbReference type="ARBA" id="ARBA00023136"/>
    </source>
</evidence>
<dbReference type="InterPro" id="IPR043148">
    <property type="entry name" value="TagF_C"/>
</dbReference>
<dbReference type="EMBL" id="PKOZ01000002">
    <property type="protein sequence ID" value="PQD96217.1"/>
    <property type="molecule type" value="Genomic_DNA"/>
</dbReference>
<keyword evidence="8" id="KW-1185">Reference proteome</keyword>
<name>A0A2S7N2I6_9BACI</name>
<dbReference type="GO" id="GO:0047355">
    <property type="term" value="F:CDP-glycerol glycerophosphotransferase activity"/>
    <property type="evidence" value="ECO:0007669"/>
    <property type="project" value="InterPro"/>
</dbReference>
<dbReference type="Pfam" id="PF04464">
    <property type="entry name" value="Glyphos_transf"/>
    <property type="match status" value="1"/>
</dbReference>
<evidence type="ECO:0000256" key="1">
    <source>
        <dbReference type="ARBA" id="ARBA00004202"/>
    </source>
</evidence>
<accession>A0A2S7N2I6</accession>
<comment type="caution">
    <text evidence="7">The sequence shown here is derived from an EMBL/GenBank/DDBJ whole genome shotgun (WGS) entry which is preliminary data.</text>
</comment>
<evidence type="ECO:0000256" key="3">
    <source>
        <dbReference type="ARBA" id="ARBA00022475"/>
    </source>
</evidence>
<gene>
    <name evidence="7" type="ORF">CYL18_06365</name>
</gene>
<evidence type="ECO:0000313" key="7">
    <source>
        <dbReference type="EMBL" id="PQD96217.1"/>
    </source>
</evidence>
<dbReference type="Gene3D" id="3.40.50.11820">
    <property type="match status" value="1"/>
</dbReference>
<dbReference type="PANTHER" id="PTHR37316:SF1">
    <property type="entry name" value="TEICHOIC ACID GLYCEROL-PHOSPHATE PRIMASE"/>
    <property type="match status" value="1"/>
</dbReference>
<keyword evidence="4 7" id="KW-0808">Transferase</keyword>
<keyword evidence="6" id="KW-0472">Membrane</keyword>
<dbReference type="GO" id="GO:0005886">
    <property type="term" value="C:plasma membrane"/>
    <property type="evidence" value="ECO:0007669"/>
    <property type="project" value="UniProtKB-SubCell"/>
</dbReference>
<keyword evidence="5" id="KW-0777">Teichoic acid biosynthesis</keyword>
<dbReference type="InterPro" id="IPR051612">
    <property type="entry name" value="Teichoic_Acid_Biosynth"/>
</dbReference>
<comment type="subcellular location">
    <subcellularLocation>
        <location evidence="1">Cell membrane</location>
        <topology evidence="1">Peripheral membrane protein</topology>
    </subcellularLocation>
</comment>
<evidence type="ECO:0000313" key="8">
    <source>
        <dbReference type="Proteomes" id="UP000239663"/>
    </source>
</evidence>
<dbReference type="GO" id="GO:0019350">
    <property type="term" value="P:teichoic acid biosynthetic process"/>
    <property type="evidence" value="ECO:0007669"/>
    <property type="project" value="UniProtKB-KW"/>
</dbReference>
<keyword evidence="3" id="KW-1003">Cell membrane</keyword>
<protein>
    <submittedName>
        <fullName evidence="7">CDP-glycerol--glycerophosphate glycerophosphotransferase</fullName>
    </submittedName>
</protein>
<evidence type="ECO:0000256" key="4">
    <source>
        <dbReference type="ARBA" id="ARBA00022679"/>
    </source>
</evidence>
<dbReference type="Gene3D" id="3.40.50.12580">
    <property type="match status" value="1"/>
</dbReference>
<dbReference type="InterPro" id="IPR007554">
    <property type="entry name" value="Glycerophosphate_synth"/>
</dbReference>
<evidence type="ECO:0000256" key="5">
    <source>
        <dbReference type="ARBA" id="ARBA00022944"/>
    </source>
</evidence>
<dbReference type="AlphaFoldDB" id="A0A2S7N2I6"/>
<reference evidence="7 8" key="1">
    <citation type="submission" date="2017-12" db="EMBL/GenBank/DDBJ databases">
        <title>Taxonomic description and draft genome of Pradoshia cofamensis Gen. nov., sp. nov., a thermotolerant bacillale isolated from anterior gut of earthworm Eisenia fetida.</title>
        <authorList>
            <person name="Saha T."/>
            <person name="Chakraborty R."/>
        </authorList>
    </citation>
    <scope>NUCLEOTIDE SEQUENCE [LARGE SCALE GENOMIC DNA]</scope>
    <source>
        <strain evidence="7 8">EAG3</strain>
    </source>
</reference>
<proteinExistence type="inferred from homology"/>
<sequence>MIRELLIEAYLFVFRLLFGICSLMPLRDKVTFVVSFGDNVQYIYEEMRRKSIPFDVVFLCKGSSYNRFHIYEDVSLVHLVTLNPLEFMKSIYHLATSKYVMVDNYYGFLAVTNFKPEVDCVQLWHASGAIKKFGLEDSSVQFRTKRAKERFLKVYSRFHKVIVGSDSMAQYFMNAFGVKGENILRTGIPRTDFYYNQNEKERIFNQITKQNELLWNKKVILYAPTYRDRELDHFRLELDLDKMYAELSDEYVLVLRLHPAIKNVEDYNEKYPDFVLDYSSSEYDINELLIVTDLLITDYSSILYEYSLLRKPMIFYAYDLEDYQAGRGLWEDYEQHVPGPVVKTTEEIICTIQQNEFNIDEIEEFSRRWNKYSTGRSSENLVTYLFDRKPAFTKRRAL</sequence>
<dbReference type="InterPro" id="IPR043149">
    <property type="entry name" value="TagF_N"/>
</dbReference>